<dbReference type="SUPFAM" id="SSF81296">
    <property type="entry name" value="E set domains"/>
    <property type="match status" value="1"/>
</dbReference>
<reference evidence="2 3" key="1">
    <citation type="journal article" date="2019" name="Nat. Med.">
        <title>A library of human gut bacterial isolates paired with longitudinal multiomics data enables mechanistic microbiome research.</title>
        <authorList>
            <person name="Poyet M."/>
            <person name="Groussin M."/>
            <person name="Gibbons S.M."/>
            <person name="Avila-Pacheco J."/>
            <person name="Jiang X."/>
            <person name="Kearney S.M."/>
            <person name="Perrotta A.R."/>
            <person name="Berdy B."/>
            <person name="Zhao S."/>
            <person name="Lieberman T.D."/>
            <person name="Swanson P.K."/>
            <person name="Smith M."/>
            <person name="Roesemann S."/>
            <person name="Alexander J.E."/>
            <person name="Rich S.A."/>
            <person name="Livny J."/>
            <person name="Vlamakis H."/>
            <person name="Clish C."/>
            <person name="Bullock K."/>
            <person name="Deik A."/>
            <person name="Scott J."/>
            <person name="Pierce K.A."/>
            <person name="Xavier R.J."/>
            <person name="Alm E.J."/>
        </authorList>
    </citation>
    <scope>NUCLEOTIDE SEQUENCE [LARGE SCALE GENOMIC DNA]</scope>
    <source>
        <strain evidence="2 3">BIOML-A5</strain>
    </source>
</reference>
<dbReference type="Pfam" id="PF02922">
    <property type="entry name" value="CBM_48"/>
    <property type="match status" value="1"/>
</dbReference>
<dbReference type="InterPro" id="IPR014756">
    <property type="entry name" value="Ig_E-set"/>
</dbReference>
<name>A0A5M5ZMP0_9BACT</name>
<feature type="domain" description="Glycoside hydrolase family 13 N-terminal" evidence="1">
    <location>
        <begin position="46"/>
        <end position="109"/>
    </location>
</feature>
<dbReference type="Gene3D" id="2.60.40.10">
    <property type="entry name" value="Immunoglobulins"/>
    <property type="match status" value="1"/>
</dbReference>
<sequence>MKLNELAIIGVAATTVVSCTPAKTEYASYELYPVRSGSLTEMEYTPAATQFTLWAPTADEVRLMLFEAGDGGHAYETISMESSEEGTWKTKVEKDLIGKFYTFNVKINDKWLG</sequence>
<dbReference type="Proteomes" id="UP000347681">
    <property type="component" value="Unassembled WGS sequence"/>
</dbReference>
<evidence type="ECO:0000313" key="3">
    <source>
        <dbReference type="Proteomes" id="UP000347681"/>
    </source>
</evidence>
<proteinExistence type="predicted"/>
<dbReference type="GO" id="GO:0005975">
    <property type="term" value="P:carbohydrate metabolic process"/>
    <property type="evidence" value="ECO:0007669"/>
    <property type="project" value="InterPro"/>
</dbReference>
<evidence type="ECO:0000259" key="1">
    <source>
        <dbReference type="Pfam" id="PF02922"/>
    </source>
</evidence>
<dbReference type="PROSITE" id="PS51257">
    <property type="entry name" value="PROKAR_LIPOPROTEIN"/>
    <property type="match status" value="1"/>
</dbReference>
<dbReference type="AlphaFoldDB" id="A0A5M5ZMP0"/>
<comment type="caution">
    <text evidence="2">The sequence shown here is derived from an EMBL/GenBank/DDBJ whole genome shotgun (WGS) entry which is preliminary data.</text>
</comment>
<accession>A0A5M5ZMP0</accession>
<gene>
    <name evidence="2" type="ORF">F2Y61_24055</name>
</gene>
<dbReference type="InterPro" id="IPR004193">
    <property type="entry name" value="Glyco_hydro_13_N"/>
</dbReference>
<dbReference type="CDD" id="cd02860">
    <property type="entry name" value="E_set_Pullulanase"/>
    <property type="match status" value="1"/>
</dbReference>
<feature type="non-terminal residue" evidence="2">
    <location>
        <position position="113"/>
    </location>
</feature>
<dbReference type="EMBL" id="VVZB01000097">
    <property type="protein sequence ID" value="KAA5378155.1"/>
    <property type="molecule type" value="Genomic_DNA"/>
</dbReference>
<dbReference type="GO" id="GO:0004553">
    <property type="term" value="F:hydrolase activity, hydrolyzing O-glycosyl compounds"/>
    <property type="evidence" value="ECO:0007669"/>
    <property type="project" value="InterPro"/>
</dbReference>
<dbReference type="InterPro" id="IPR013783">
    <property type="entry name" value="Ig-like_fold"/>
</dbReference>
<organism evidence="2 3">
    <name type="scientific">Phocaeicola dorei</name>
    <dbReference type="NCBI Taxonomy" id="357276"/>
    <lineage>
        <taxon>Bacteria</taxon>
        <taxon>Pseudomonadati</taxon>
        <taxon>Bacteroidota</taxon>
        <taxon>Bacteroidia</taxon>
        <taxon>Bacteroidales</taxon>
        <taxon>Bacteroidaceae</taxon>
        <taxon>Phocaeicola</taxon>
    </lineage>
</organism>
<protein>
    <submittedName>
        <fullName evidence="2">Type I pullulanase</fullName>
    </submittedName>
</protein>
<evidence type="ECO:0000313" key="2">
    <source>
        <dbReference type="EMBL" id="KAA5378155.1"/>
    </source>
</evidence>